<dbReference type="AlphaFoldDB" id="A0A183SIS7"/>
<sequence length="119" mass="13222">MASNGILQLSLAHIPMAVLSTFLNEAIICICPIPNSTARVTAQRNDHSPCRRRPATGFGTAAEAPSEITRLDVSTVGSRWDSGERKMRRKFPNSTQFRCAKGIRCLTEPREIKNKRVKL</sequence>
<reference evidence="2 3" key="2">
    <citation type="submission" date="2018-11" db="EMBL/GenBank/DDBJ databases">
        <authorList>
            <consortium name="Pathogen Informatics"/>
        </authorList>
    </citation>
    <scope>NUCLEOTIDE SEQUENCE [LARGE SCALE GENOMIC DNA]</scope>
    <source>
        <strain evidence="2 3">NST_G2</strain>
    </source>
</reference>
<reference evidence="4" key="1">
    <citation type="submission" date="2016-06" db="UniProtKB">
        <authorList>
            <consortium name="WormBaseParasite"/>
        </authorList>
    </citation>
    <scope>IDENTIFICATION</scope>
</reference>
<dbReference type="Proteomes" id="UP000275846">
    <property type="component" value="Unassembled WGS sequence"/>
</dbReference>
<feature type="signal peptide" evidence="1">
    <location>
        <begin position="1"/>
        <end position="20"/>
    </location>
</feature>
<protein>
    <submittedName>
        <fullName evidence="4">Secreted protein</fullName>
    </submittedName>
</protein>
<name>A0A183SIS7_SCHSO</name>
<gene>
    <name evidence="2" type="ORF">SSLN_LOCUS4125</name>
</gene>
<evidence type="ECO:0000313" key="3">
    <source>
        <dbReference type="Proteomes" id="UP000275846"/>
    </source>
</evidence>
<proteinExistence type="predicted"/>
<keyword evidence="1" id="KW-0732">Signal</keyword>
<evidence type="ECO:0000313" key="4">
    <source>
        <dbReference type="WBParaSite" id="SSLN_0000426901-mRNA-1"/>
    </source>
</evidence>
<keyword evidence="3" id="KW-1185">Reference proteome</keyword>
<dbReference type="EMBL" id="UYSU01032755">
    <property type="protein sequence ID" value="VDL90510.1"/>
    <property type="molecule type" value="Genomic_DNA"/>
</dbReference>
<evidence type="ECO:0000256" key="1">
    <source>
        <dbReference type="SAM" id="SignalP"/>
    </source>
</evidence>
<accession>A0A183SIS7</accession>
<evidence type="ECO:0000313" key="2">
    <source>
        <dbReference type="EMBL" id="VDL90510.1"/>
    </source>
</evidence>
<dbReference type="WBParaSite" id="SSLN_0000426901-mRNA-1">
    <property type="protein sequence ID" value="SSLN_0000426901-mRNA-1"/>
    <property type="gene ID" value="SSLN_0000426901"/>
</dbReference>
<organism evidence="4">
    <name type="scientific">Schistocephalus solidus</name>
    <name type="common">Tapeworm</name>
    <dbReference type="NCBI Taxonomy" id="70667"/>
    <lineage>
        <taxon>Eukaryota</taxon>
        <taxon>Metazoa</taxon>
        <taxon>Spiralia</taxon>
        <taxon>Lophotrochozoa</taxon>
        <taxon>Platyhelminthes</taxon>
        <taxon>Cestoda</taxon>
        <taxon>Eucestoda</taxon>
        <taxon>Diphyllobothriidea</taxon>
        <taxon>Diphyllobothriidae</taxon>
        <taxon>Schistocephalus</taxon>
    </lineage>
</organism>
<feature type="chain" id="PRO_5043141184" evidence="1">
    <location>
        <begin position="21"/>
        <end position="119"/>
    </location>
</feature>